<organism evidence="1 2">
    <name type="scientific">Candidatus Methylobacter favarea</name>
    <dbReference type="NCBI Taxonomy" id="2707345"/>
    <lineage>
        <taxon>Bacteria</taxon>
        <taxon>Pseudomonadati</taxon>
        <taxon>Pseudomonadota</taxon>
        <taxon>Gammaproteobacteria</taxon>
        <taxon>Methylococcales</taxon>
        <taxon>Methylococcaceae</taxon>
        <taxon>Methylobacter</taxon>
    </lineage>
</organism>
<name>A0A8S0XVP1_9GAMM</name>
<keyword evidence="2" id="KW-1185">Reference proteome</keyword>
<dbReference type="EMBL" id="CADCXN010000114">
    <property type="protein sequence ID" value="CAA9892798.1"/>
    <property type="molecule type" value="Genomic_DNA"/>
</dbReference>
<gene>
    <name evidence="1" type="ORF">METHB2_800009</name>
</gene>
<reference evidence="1 2" key="1">
    <citation type="submission" date="2020-02" db="EMBL/GenBank/DDBJ databases">
        <authorList>
            <person name="Hogendoorn C."/>
        </authorList>
    </citation>
    <scope>NUCLEOTIDE SEQUENCE [LARGE SCALE GENOMIC DNA]</scope>
    <source>
        <strain evidence="1">METHB21</strain>
    </source>
</reference>
<dbReference type="AlphaFoldDB" id="A0A8S0XVP1"/>
<proteinExistence type="predicted"/>
<sequence length="260" mass="30400">MSMKRTSSDDQRPPKEIIKEWWPQAYDEFEANPEANSLAIWVVACLLYPANDTSKIIEKAEELLYLCQNYRIPCEGNPFNSYQYVTLNLVFPEIKGKQYISGLFAKLSKETVSKHLQDYREWPLAAEVPLSKWWEKQPSEQLPIRMTVCSSATERSFGNVNQKKRDRVKAEIHSDDSPEALLIRFVHQVLINYPHAKTADLRRYCFENMENLNARDGKIINDLLIKAGAIKSRKGEHAKYIEWKSKYPKAQWVRIFNKKK</sequence>
<evidence type="ECO:0000313" key="1">
    <source>
        <dbReference type="EMBL" id="CAA9892798.1"/>
    </source>
</evidence>
<protein>
    <submittedName>
        <fullName evidence="1">Uncharacterized protein</fullName>
    </submittedName>
</protein>
<comment type="caution">
    <text evidence="1">The sequence shown here is derived from an EMBL/GenBank/DDBJ whole genome shotgun (WGS) entry which is preliminary data.</text>
</comment>
<accession>A0A8S0XVP1</accession>
<evidence type="ECO:0000313" key="2">
    <source>
        <dbReference type="Proteomes" id="UP000494216"/>
    </source>
</evidence>
<dbReference type="Proteomes" id="UP000494216">
    <property type="component" value="Unassembled WGS sequence"/>
</dbReference>